<dbReference type="EMBL" id="CM037626">
    <property type="protein sequence ID" value="KAH8012348.1"/>
    <property type="molecule type" value="Genomic_DNA"/>
</dbReference>
<protein>
    <submittedName>
        <fullName evidence="1">Uncharacterized protein</fullName>
    </submittedName>
</protein>
<organism evidence="1 2">
    <name type="scientific">Sphaerodactylus townsendi</name>
    <dbReference type="NCBI Taxonomy" id="933632"/>
    <lineage>
        <taxon>Eukaryota</taxon>
        <taxon>Metazoa</taxon>
        <taxon>Chordata</taxon>
        <taxon>Craniata</taxon>
        <taxon>Vertebrata</taxon>
        <taxon>Euteleostomi</taxon>
        <taxon>Lepidosauria</taxon>
        <taxon>Squamata</taxon>
        <taxon>Bifurcata</taxon>
        <taxon>Gekkota</taxon>
        <taxon>Sphaerodactylidae</taxon>
        <taxon>Sphaerodactylus</taxon>
    </lineage>
</organism>
<keyword evidence="2" id="KW-1185">Reference proteome</keyword>
<evidence type="ECO:0000313" key="1">
    <source>
        <dbReference type="EMBL" id="KAH8012348.1"/>
    </source>
</evidence>
<reference evidence="1" key="1">
    <citation type="submission" date="2021-08" db="EMBL/GenBank/DDBJ databases">
        <title>The first chromosome-level gecko genome reveals the dynamic sex chromosomes of Neotropical dwarf geckos (Sphaerodactylidae: Sphaerodactylus).</title>
        <authorList>
            <person name="Pinto B.J."/>
            <person name="Keating S.E."/>
            <person name="Gamble T."/>
        </authorList>
    </citation>
    <scope>NUCLEOTIDE SEQUENCE</scope>
    <source>
        <strain evidence="1">TG3544</strain>
    </source>
</reference>
<proteinExistence type="predicted"/>
<name>A0ACB8FZ94_9SAUR</name>
<accession>A0ACB8FZ94</accession>
<gene>
    <name evidence="1" type="ORF">K3G42_016561</name>
</gene>
<comment type="caution">
    <text evidence="1">The sequence shown here is derived from an EMBL/GenBank/DDBJ whole genome shotgun (WGS) entry which is preliminary data.</text>
</comment>
<sequence length="99" mass="11545">MESFQELKADPLAELPKYQEDNRPPYLLLRERESHQWVLSILGVNIMILGEDVTTACYSAENLRPHQAVEPSLHSTVEHMFCSDWQWLFTTSRLKIFPA</sequence>
<dbReference type="Proteomes" id="UP000827872">
    <property type="component" value="Linkage Group LG13"/>
</dbReference>
<evidence type="ECO:0000313" key="2">
    <source>
        <dbReference type="Proteomes" id="UP000827872"/>
    </source>
</evidence>